<evidence type="ECO:0000256" key="1">
    <source>
        <dbReference type="SAM" id="MobiDB-lite"/>
    </source>
</evidence>
<sequence>MADRGGRGRGRGRGGSDRGRGGFDRERGGYDRERGGNDRERGEHDRERGGYDRERGGYRGDRGGGGRGGGRGGGGRGGRGGFRSSAPNDETLSQVFTVNRSSIQPDPAITATEDRIMATSTSGVDLASAMSKASISGQDLEAKLLDVFPVRPAFGSNGRPITLWANYFAIKAKPITLYKYTMEFIKAKVGTEGGETDEDKPSAKASSREVKGPKLHESVKELISTLKAGDPSLVLATEFKSKLVSLKKLTLTDNPVKLMVPLDPGSDKVDVIEAQIHGPAEMSLDEVLKYIGMMKQGPDNTVYPKYQDVVDTLDIIFGHGPCSRRPDISAVGSSRFFPFDANKAVKEMFYDGHALVAARGFFQSVRLGTGRLLLNVNVTHGVFKAGGNLGDLFKSFDLKPTLVNDQAGIRNMKKAIKHLPKTRVWVDMKFDDGRWARKSKSICNVVSQSWASKSKLSNSLTFATGFEYPGPKQVSFKRTDDSGHTRVISVFDHFKEKYQKTSADLPVLNIGTDAKPCLFPADFIEVQPGQSVKAKLTMNETTTMLNEACRSPFSNITSISTEGRTTLGLDDSWLVKFGLSVDKNPVATEGRVLNVPMISYLNNQQKRTDVLPAKGSWNMRSVRVVKPGTSIDRWSFLNITKYKDGPMIQVPRMKEFARFLGQMGIRIKDAPQQGDIEMPWFKAMGEGPRDLDDYFKWAGSARIQYIIFVLMEKDTQGLYQKIKTLGDCVYGIHTGIVTFKHMSKQDNFAYYANVGLKINLKMGGANHRLKDELSLLKDGKTMVVGYDVTHPTNIPAKEAPSLVGIVASVDRDCAQWPAYSWEQSPKQEMLSDRLVEAFKSRLDLWQKHNKGHYPENIVIFRDGVSEGQFLQVLQNELPSIREACRAKYPASQGKAKLSIIVSVKRHQSRFFPQKKEDMSVSGNTPNGTVVDRSVTLTRYWDFYLTAHHALKGTARSAHYTVILDEIFRSRYKERAANELERMTHELCYLYGRATKAVSICPPAYYADIVCERARAHRPEFDPPDSESVSTASKGSKGAPPKPKETVSVNLVAGILSISEARKVTTRWGKEQELVEVLVGDETASSFAITFWLPRPVVVVVVGPGGRTTTTTMRRQDVVLLENVALRVFRSLVLGG</sequence>
<dbReference type="InterPro" id="IPR012340">
    <property type="entry name" value="NA-bd_OB-fold"/>
</dbReference>
<dbReference type="Proteomes" id="UP000253664">
    <property type="component" value="Unassembled WGS sequence"/>
</dbReference>
<dbReference type="Pfam" id="PF16486">
    <property type="entry name" value="ArgoN"/>
    <property type="match status" value="1"/>
</dbReference>
<reference evidence="3 4" key="1">
    <citation type="journal article" date="2015" name="BMC Genomics">
        <title>Insights from the genome of Ophiocordyceps polyrhachis-furcata to pathogenicity and host specificity in insect fungi.</title>
        <authorList>
            <person name="Wichadakul D."/>
            <person name="Kobmoo N."/>
            <person name="Ingsriswang S."/>
            <person name="Tangphatsornruang S."/>
            <person name="Chantasingh D."/>
            <person name="Luangsa-ard J.J."/>
            <person name="Eurwilaichitr L."/>
        </authorList>
    </citation>
    <scope>NUCLEOTIDE SEQUENCE [LARGE SCALE GENOMIC DNA]</scope>
    <source>
        <strain evidence="3 4">BCC 54312</strain>
    </source>
</reference>
<dbReference type="Gene3D" id="3.30.420.10">
    <property type="entry name" value="Ribonuclease H-like superfamily/Ribonuclease H"/>
    <property type="match status" value="1"/>
</dbReference>
<feature type="region of interest" description="Disordered" evidence="1">
    <location>
        <begin position="1"/>
        <end position="89"/>
    </location>
</feature>
<evidence type="ECO:0000259" key="2">
    <source>
        <dbReference type="PROSITE" id="PS50822"/>
    </source>
</evidence>
<feature type="compositionally biased region" description="Gly residues" evidence="1">
    <location>
        <begin position="65"/>
        <end position="81"/>
    </location>
</feature>
<dbReference type="PANTHER" id="PTHR22891">
    <property type="entry name" value="EUKARYOTIC TRANSLATION INITIATION FACTOR 2C"/>
    <property type="match status" value="1"/>
</dbReference>
<organism evidence="3 4">
    <name type="scientific">Ophiocordyceps polyrhachis-furcata BCC 54312</name>
    <dbReference type="NCBI Taxonomy" id="1330021"/>
    <lineage>
        <taxon>Eukaryota</taxon>
        <taxon>Fungi</taxon>
        <taxon>Dikarya</taxon>
        <taxon>Ascomycota</taxon>
        <taxon>Pezizomycotina</taxon>
        <taxon>Sordariomycetes</taxon>
        <taxon>Hypocreomycetidae</taxon>
        <taxon>Hypocreales</taxon>
        <taxon>Ophiocordycipitaceae</taxon>
        <taxon>Ophiocordyceps</taxon>
    </lineage>
</organism>
<dbReference type="AlphaFoldDB" id="A0A367LN32"/>
<protein>
    <recommendedName>
        <fullName evidence="2">Piwi domain-containing protein</fullName>
    </recommendedName>
</protein>
<dbReference type="OrthoDB" id="10252740at2759"/>
<dbReference type="InterPro" id="IPR014811">
    <property type="entry name" value="ArgoL1"/>
</dbReference>
<feature type="region of interest" description="Disordered" evidence="1">
    <location>
        <begin position="1019"/>
        <end position="1044"/>
    </location>
</feature>
<dbReference type="Pfam" id="PF02171">
    <property type="entry name" value="Piwi"/>
    <property type="match status" value="1"/>
</dbReference>
<proteinExistence type="predicted"/>
<dbReference type="GO" id="GO:0003676">
    <property type="term" value="F:nucleic acid binding"/>
    <property type="evidence" value="ECO:0007669"/>
    <property type="project" value="InterPro"/>
</dbReference>
<dbReference type="InterPro" id="IPR032474">
    <property type="entry name" value="Argonaute_N"/>
</dbReference>
<dbReference type="InterPro" id="IPR036085">
    <property type="entry name" value="PAZ_dom_sf"/>
</dbReference>
<feature type="domain" description="Piwi" evidence="2">
    <location>
        <begin position="706"/>
        <end position="1018"/>
    </location>
</feature>
<comment type="caution">
    <text evidence="3">The sequence shown here is derived from an EMBL/GenBank/DDBJ whole genome shotgun (WGS) entry which is preliminary data.</text>
</comment>
<dbReference type="InterPro" id="IPR003165">
    <property type="entry name" value="Piwi"/>
</dbReference>
<keyword evidence="4" id="KW-1185">Reference proteome</keyword>
<dbReference type="CDD" id="cd04657">
    <property type="entry name" value="Piwi_ago-like"/>
    <property type="match status" value="1"/>
</dbReference>
<dbReference type="EMBL" id="LKCN02000001">
    <property type="protein sequence ID" value="RCI15828.1"/>
    <property type="molecule type" value="Genomic_DNA"/>
</dbReference>
<dbReference type="Gene3D" id="2.40.50.140">
    <property type="entry name" value="Nucleic acid-binding proteins"/>
    <property type="match status" value="1"/>
</dbReference>
<dbReference type="SMART" id="SM00950">
    <property type="entry name" value="Piwi"/>
    <property type="match status" value="1"/>
</dbReference>
<feature type="region of interest" description="Disordered" evidence="1">
    <location>
        <begin position="191"/>
        <end position="213"/>
    </location>
</feature>
<gene>
    <name evidence="3" type="ORF">L249_2770</name>
</gene>
<dbReference type="SUPFAM" id="SSF53098">
    <property type="entry name" value="Ribonuclease H-like"/>
    <property type="match status" value="1"/>
</dbReference>
<dbReference type="InterPro" id="IPR036397">
    <property type="entry name" value="RNaseH_sf"/>
</dbReference>
<dbReference type="Gene3D" id="2.170.260.10">
    <property type="entry name" value="paz domain"/>
    <property type="match status" value="1"/>
</dbReference>
<dbReference type="InterPro" id="IPR012337">
    <property type="entry name" value="RNaseH-like_sf"/>
</dbReference>
<feature type="compositionally biased region" description="Basic and acidic residues" evidence="1">
    <location>
        <begin position="14"/>
        <end position="64"/>
    </location>
</feature>
<dbReference type="STRING" id="1330021.A0A367LN32"/>
<dbReference type="Pfam" id="PF16488">
    <property type="entry name" value="ArgoL2"/>
    <property type="match status" value="1"/>
</dbReference>
<evidence type="ECO:0000313" key="4">
    <source>
        <dbReference type="Proteomes" id="UP000253664"/>
    </source>
</evidence>
<dbReference type="InterPro" id="IPR045246">
    <property type="entry name" value="Piwi_ago-like"/>
</dbReference>
<accession>A0A367LN32</accession>
<feature type="compositionally biased region" description="Basic and acidic residues" evidence="1">
    <location>
        <begin position="199"/>
        <end position="213"/>
    </location>
</feature>
<dbReference type="InterPro" id="IPR032472">
    <property type="entry name" value="ArgoL2"/>
</dbReference>
<dbReference type="SMART" id="SM01163">
    <property type="entry name" value="DUF1785"/>
    <property type="match status" value="1"/>
</dbReference>
<dbReference type="PROSITE" id="PS50822">
    <property type="entry name" value="PIWI"/>
    <property type="match status" value="1"/>
</dbReference>
<evidence type="ECO:0000313" key="3">
    <source>
        <dbReference type="EMBL" id="RCI15828.1"/>
    </source>
</evidence>
<dbReference type="Pfam" id="PF08699">
    <property type="entry name" value="ArgoL1"/>
    <property type="match status" value="1"/>
</dbReference>
<dbReference type="Gene3D" id="3.40.50.2300">
    <property type="match status" value="1"/>
</dbReference>
<name>A0A367LN32_9HYPO</name>
<dbReference type="SUPFAM" id="SSF101690">
    <property type="entry name" value="PAZ domain"/>
    <property type="match status" value="1"/>
</dbReference>